<feature type="domain" description="Type II secretion system protein GspF" evidence="9">
    <location>
        <begin position="68"/>
        <end position="191"/>
    </location>
</feature>
<proteinExistence type="inferred from homology"/>
<feature type="domain" description="Type II secretion system protein GspF" evidence="9">
    <location>
        <begin position="271"/>
        <end position="393"/>
    </location>
</feature>
<dbReference type="AlphaFoldDB" id="A0A381TWX9"/>
<accession>A0A381TWX9</accession>
<gene>
    <name evidence="10" type="ORF">METZ01_LOCUS73359</name>
</gene>
<dbReference type="PRINTS" id="PR00812">
    <property type="entry name" value="BCTERIALGSPF"/>
</dbReference>
<dbReference type="EMBL" id="UINC01005311">
    <property type="protein sequence ID" value="SVA20505.1"/>
    <property type="molecule type" value="Genomic_DNA"/>
</dbReference>
<evidence type="ECO:0000313" key="10">
    <source>
        <dbReference type="EMBL" id="SVA20505.1"/>
    </source>
</evidence>
<evidence type="ECO:0000256" key="2">
    <source>
        <dbReference type="ARBA" id="ARBA00005745"/>
    </source>
</evidence>
<dbReference type="Gene3D" id="1.20.81.30">
    <property type="entry name" value="Type II secretion system (T2SS), domain F"/>
    <property type="match status" value="2"/>
</dbReference>
<comment type="similarity">
    <text evidence="2">Belongs to the GSP F family.</text>
</comment>
<keyword evidence="6 8" id="KW-1133">Transmembrane helix</keyword>
<feature type="transmembrane region" description="Helical" evidence="8">
    <location>
        <begin position="170"/>
        <end position="190"/>
    </location>
</feature>
<dbReference type="Pfam" id="PF00482">
    <property type="entry name" value="T2SSF"/>
    <property type="match status" value="2"/>
</dbReference>
<evidence type="ECO:0000256" key="5">
    <source>
        <dbReference type="ARBA" id="ARBA00022692"/>
    </source>
</evidence>
<evidence type="ECO:0000256" key="3">
    <source>
        <dbReference type="ARBA" id="ARBA00022475"/>
    </source>
</evidence>
<evidence type="ECO:0000256" key="7">
    <source>
        <dbReference type="ARBA" id="ARBA00023136"/>
    </source>
</evidence>
<feature type="transmembrane region" description="Helical" evidence="8">
    <location>
        <begin position="374"/>
        <end position="395"/>
    </location>
</feature>
<dbReference type="PANTHER" id="PTHR30012:SF0">
    <property type="entry name" value="TYPE II SECRETION SYSTEM PROTEIN F-RELATED"/>
    <property type="match status" value="1"/>
</dbReference>
<evidence type="ECO:0000256" key="4">
    <source>
        <dbReference type="ARBA" id="ARBA00022519"/>
    </source>
</evidence>
<keyword evidence="4" id="KW-0997">Cell inner membrane</keyword>
<dbReference type="InterPro" id="IPR042094">
    <property type="entry name" value="T2SS_GspF_sf"/>
</dbReference>
<protein>
    <recommendedName>
        <fullName evidence="9">Type II secretion system protein GspF domain-containing protein</fullName>
    </recommendedName>
</protein>
<sequence length="405" mass="45086">MEGNRKEGEIRADSLDTAIQKLSANGQLVISMKEVDDTFDFLGPFLDEIQLSIEKAKNRIPLSNIVFFTRQLATMFSAGLTLERAIQSLGAEEKHRKFQKILNSVSDNIRKGLNMSESLSRHPGVFNTLFVAMVKAGEVSGNLNEILEELSSYLENLDDTRRKVKSAMNYPIFMIVFLICMLMVMLLVIIPKFSEVYAQLGAGLPAATRQMIDFSNWFGNNIGFLSFVVFMVFSIIWLISKTQRGGFAIDSIKLKLPVFGSLMEQSILNKFCKTFGILIGAGVPVLETTALLRKVVDNRVYEKAIDDASDLIRDGYNISTALRRTEVFPSILLQLASTGEDTGELDDLLDRAADYYRKQVDALVDRMTTLIEPLLILLVGAVIALMVVLTYLPVFHLGSALQSGL</sequence>
<keyword evidence="3" id="KW-1003">Cell membrane</keyword>
<evidence type="ECO:0000256" key="1">
    <source>
        <dbReference type="ARBA" id="ARBA00004429"/>
    </source>
</evidence>
<dbReference type="FunFam" id="1.20.81.30:FF:000001">
    <property type="entry name" value="Type II secretion system protein F"/>
    <property type="match status" value="2"/>
</dbReference>
<organism evidence="10">
    <name type="scientific">marine metagenome</name>
    <dbReference type="NCBI Taxonomy" id="408172"/>
    <lineage>
        <taxon>unclassified sequences</taxon>
        <taxon>metagenomes</taxon>
        <taxon>ecological metagenomes</taxon>
    </lineage>
</organism>
<evidence type="ECO:0000259" key="9">
    <source>
        <dbReference type="Pfam" id="PF00482"/>
    </source>
</evidence>
<comment type="subcellular location">
    <subcellularLocation>
        <location evidence="1">Cell inner membrane</location>
        <topology evidence="1">Multi-pass membrane protein</topology>
    </subcellularLocation>
</comment>
<reference evidence="10" key="1">
    <citation type="submission" date="2018-05" db="EMBL/GenBank/DDBJ databases">
        <authorList>
            <person name="Lanie J.A."/>
            <person name="Ng W.-L."/>
            <person name="Kazmierczak K.M."/>
            <person name="Andrzejewski T.M."/>
            <person name="Davidsen T.M."/>
            <person name="Wayne K.J."/>
            <person name="Tettelin H."/>
            <person name="Glass J.I."/>
            <person name="Rusch D."/>
            <person name="Podicherti R."/>
            <person name="Tsui H.-C.T."/>
            <person name="Winkler M.E."/>
        </authorList>
    </citation>
    <scope>NUCLEOTIDE SEQUENCE</scope>
</reference>
<evidence type="ECO:0000256" key="6">
    <source>
        <dbReference type="ARBA" id="ARBA00022989"/>
    </source>
</evidence>
<dbReference type="GO" id="GO:0005886">
    <property type="term" value="C:plasma membrane"/>
    <property type="evidence" value="ECO:0007669"/>
    <property type="project" value="UniProtKB-SubCell"/>
</dbReference>
<keyword evidence="5 8" id="KW-0812">Transmembrane</keyword>
<dbReference type="InterPro" id="IPR018076">
    <property type="entry name" value="T2SS_GspF_dom"/>
</dbReference>
<name>A0A381TWX9_9ZZZZ</name>
<dbReference type="InterPro" id="IPR003004">
    <property type="entry name" value="GspF/PilC"/>
</dbReference>
<dbReference type="PANTHER" id="PTHR30012">
    <property type="entry name" value="GENERAL SECRETION PATHWAY PROTEIN"/>
    <property type="match status" value="1"/>
</dbReference>
<feature type="transmembrane region" description="Helical" evidence="8">
    <location>
        <begin position="217"/>
        <end position="239"/>
    </location>
</feature>
<keyword evidence="7 8" id="KW-0472">Membrane</keyword>
<evidence type="ECO:0000256" key="8">
    <source>
        <dbReference type="SAM" id="Phobius"/>
    </source>
</evidence>